<dbReference type="EMBL" id="KL250985">
    <property type="protein sequence ID" value="KGB38192.1"/>
    <property type="molecule type" value="Genomic_DNA"/>
</dbReference>
<gene>
    <name evidence="1" type="ORF">MS3_06563</name>
</gene>
<dbReference type="AlphaFoldDB" id="A0A094ZVA4"/>
<sequence>MELISKFRLILEQSFLTQDDIILDLMFPVDNYLMQSLLETSCQTYMTDSKNIQAEELDEKIKKIFLRNYGYYLHVGAQCRILIDVD</sequence>
<evidence type="ECO:0000313" key="1">
    <source>
        <dbReference type="EMBL" id="KGB38192.1"/>
    </source>
</evidence>
<proteinExistence type="predicted"/>
<accession>A0A094ZVA4</accession>
<organism evidence="1">
    <name type="scientific">Schistosoma haematobium</name>
    <name type="common">Blood fluke</name>
    <dbReference type="NCBI Taxonomy" id="6185"/>
    <lineage>
        <taxon>Eukaryota</taxon>
        <taxon>Metazoa</taxon>
        <taxon>Spiralia</taxon>
        <taxon>Lophotrochozoa</taxon>
        <taxon>Platyhelminthes</taxon>
        <taxon>Trematoda</taxon>
        <taxon>Digenea</taxon>
        <taxon>Strigeidida</taxon>
        <taxon>Schistosomatoidea</taxon>
        <taxon>Schistosomatidae</taxon>
        <taxon>Schistosoma</taxon>
    </lineage>
</organism>
<name>A0A094ZVA4_SCHHA</name>
<reference evidence="1" key="1">
    <citation type="journal article" date="2012" name="Nat. Genet.">
        <title>Whole-genome sequence of Schistosoma haematobium.</title>
        <authorList>
            <person name="Young N.D."/>
            <person name="Jex A.R."/>
            <person name="Li B."/>
            <person name="Liu S."/>
            <person name="Yang L."/>
            <person name="Xiong Z."/>
            <person name="Li Y."/>
            <person name="Cantacessi C."/>
            <person name="Hall R.S."/>
            <person name="Xu X."/>
            <person name="Chen F."/>
            <person name="Wu X."/>
            <person name="Zerlotini A."/>
            <person name="Oliveira G."/>
            <person name="Hofmann A."/>
            <person name="Zhang G."/>
            <person name="Fang X."/>
            <person name="Kang Y."/>
            <person name="Campbell B.E."/>
            <person name="Loukas A."/>
            <person name="Ranganathan S."/>
            <person name="Rollinson D."/>
            <person name="Rinaldi G."/>
            <person name="Brindley P.J."/>
            <person name="Yang H."/>
            <person name="Wang J."/>
            <person name="Wang J."/>
            <person name="Gasser R.B."/>
        </authorList>
    </citation>
    <scope>NUCLEOTIDE SEQUENCE [LARGE SCALE GENOMIC DNA]</scope>
</reference>
<protein>
    <submittedName>
        <fullName evidence="1">Uncharacterized protein</fullName>
    </submittedName>
</protein>